<evidence type="ECO:0008006" key="4">
    <source>
        <dbReference type="Google" id="ProtNLM"/>
    </source>
</evidence>
<comment type="caution">
    <text evidence="2">The sequence shown here is derived from an EMBL/GenBank/DDBJ whole genome shotgun (WGS) entry which is preliminary data.</text>
</comment>
<feature type="transmembrane region" description="Helical" evidence="1">
    <location>
        <begin position="90"/>
        <end position="108"/>
    </location>
</feature>
<keyword evidence="3" id="KW-1185">Reference proteome</keyword>
<dbReference type="Proteomes" id="UP000593567">
    <property type="component" value="Unassembled WGS sequence"/>
</dbReference>
<evidence type="ECO:0000313" key="3">
    <source>
        <dbReference type="Proteomes" id="UP000593567"/>
    </source>
</evidence>
<name>A0A7J7KSV3_BUGNE</name>
<dbReference type="EMBL" id="VXIV02000069">
    <property type="protein sequence ID" value="KAF6041175.1"/>
    <property type="molecule type" value="Genomic_DNA"/>
</dbReference>
<keyword evidence="1" id="KW-0812">Transmembrane</keyword>
<accession>A0A7J7KSV3</accession>
<dbReference type="AlphaFoldDB" id="A0A7J7KSV3"/>
<sequence>MSHTRSCFNLNPSIKSLNKVVHFTMFLFHFVLLYEFCVKSIHFYFVLKTILIMIQEVLIAMYIYQFVFSIAIKKVMFIILYFCNYQARQIISLEFVCRLLIILLFKYVCVL</sequence>
<feature type="transmembrane region" description="Helical" evidence="1">
    <location>
        <begin position="20"/>
        <end position="47"/>
    </location>
</feature>
<feature type="transmembrane region" description="Helical" evidence="1">
    <location>
        <begin position="59"/>
        <end position="83"/>
    </location>
</feature>
<keyword evidence="1" id="KW-1133">Transmembrane helix</keyword>
<reference evidence="2" key="1">
    <citation type="submission" date="2020-06" db="EMBL/GenBank/DDBJ databases">
        <title>Draft genome of Bugula neritina, a colonial animal packing powerful symbionts and potential medicines.</title>
        <authorList>
            <person name="Rayko M."/>
        </authorList>
    </citation>
    <scope>NUCLEOTIDE SEQUENCE [LARGE SCALE GENOMIC DNA]</scope>
    <source>
        <strain evidence="2">Kwan_BN1</strain>
    </source>
</reference>
<evidence type="ECO:0000313" key="2">
    <source>
        <dbReference type="EMBL" id="KAF6041175.1"/>
    </source>
</evidence>
<proteinExistence type="predicted"/>
<protein>
    <recommendedName>
        <fullName evidence="4">Transmembrane protein</fullName>
    </recommendedName>
</protein>
<keyword evidence="1" id="KW-0472">Membrane</keyword>
<organism evidence="2 3">
    <name type="scientific">Bugula neritina</name>
    <name type="common">Brown bryozoan</name>
    <name type="synonym">Sertularia neritina</name>
    <dbReference type="NCBI Taxonomy" id="10212"/>
    <lineage>
        <taxon>Eukaryota</taxon>
        <taxon>Metazoa</taxon>
        <taxon>Spiralia</taxon>
        <taxon>Lophotrochozoa</taxon>
        <taxon>Bryozoa</taxon>
        <taxon>Gymnolaemata</taxon>
        <taxon>Cheilostomatida</taxon>
        <taxon>Flustrina</taxon>
        <taxon>Buguloidea</taxon>
        <taxon>Bugulidae</taxon>
        <taxon>Bugula</taxon>
    </lineage>
</organism>
<gene>
    <name evidence="2" type="ORF">EB796_000513</name>
</gene>
<evidence type="ECO:0000256" key="1">
    <source>
        <dbReference type="SAM" id="Phobius"/>
    </source>
</evidence>